<evidence type="ECO:0000313" key="3">
    <source>
        <dbReference type="Proteomes" id="UP000037020"/>
    </source>
</evidence>
<dbReference type="RefSeq" id="WP_048831484.1">
    <property type="nucleotide sequence ID" value="NZ_JBIRHZ010000007.1"/>
</dbReference>
<dbReference type="InterPro" id="IPR036691">
    <property type="entry name" value="Endo/exonu/phosph_ase_sf"/>
</dbReference>
<evidence type="ECO:0000256" key="1">
    <source>
        <dbReference type="SAM" id="MobiDB-lite"/>
    </source>
</evidence>
<gene>
    <name evidence="2" type="ORF">ADK38_19145</name>
</gene>
<protein>
    <recommendedName>
        <fullName evidence="4">Endonuclease</fullName>
    </recommendedName>
</protein>
<feature type="region of interest" description="Disordered" evidence="1">
    <location>
        <begin position="226"/>
        <end position="249"/>
    </location>
</feature>
<organism evidence="2 3">
    <name type="scientific">Streptomyces varsoviensis</name>
    <dbReference type="NCBI Taxonomy" id="67373"/>
    <lineage>
        <taxon>Bacteria</taxon>
        <taxon>Bacillati</taxon>
        <taxon>Actinomycetota</taxon>
        <taxon>Actinomycetes</taxon>
        <taxon>Kitasatosporales</taxon>
        <taxon>Streptomycetaceae</taxon>
        <taxon>Streptomyces</taxon>
    </lineage>
</organism>
<name>A0ABR5J5A3_9ACTN</name>
<accession>A0ABR5J5A3</accession>
<evidence type="ECO:0008006" key="4">
    <source>
        <dbReference type="Google" id="ProtNLM"/>
    </source>
</evidence>
<proteinExistence type="predicted"/>
<sequence>MKRPLTVLCWNFEKNGGGDPAKRRTGHELLASLDPHLVLRQEMPGADARGNETVYEVEDVLGLRGWLGPRSCTAVFADPAVLQPLREWPDTGPMWVLPPTALTFRYRPAGREALPLNVLSYHLNYASPTLRTIEAEWLTTWADKWWPRPDGRTVQLPALAGGDNNSYPSARLETDLELPLLKAIKDKPHRAHRSYVAQYGTRLMHTRPDEALRTAGMEDTARHWATTHHGSPSALARTSDGSPTHGPDARIDRIYITETLLPTVRGVDVIEVPRDLSDHHIVRLTLDPDTLAGLLNEQAHTAMPLNTHGTKAA</sequence>
<dbReference type="EMBL" id="LGUT01001631">
    <property type="protein sequence ID" value="KOG88558.1"/>
    <property type="molecule type" value="Genomic_DNA"/>
</dbReference>
<dbReference type="SUPFAM" id="SSF56219">
    <property type="entry name" value="DNase I-like"/>
    <property type="match status" value="1"/>
</dbReference>
<keyword evidence="3" id="KW-1185">Reference proteome</keyword>
<evidence type="ECO:0000313" key="2">
    <source>
        <dbReference type="EMBL" id="KOG88558.1"/>
    </source>
</evidence>
<reference evidence="2 3" key="1">
    <citation type="submission" date="2015-07" db="EMBL/GenBank/DDBJ databases">
        <authorList>
            <person name="Ju K.-S."/>
            <person name="Doroghazi J.R."/>
            <person name="Metcalf W.W."/>
        </authorList>
    </citation>
    <scope>NUCLEOTIDE SEQUENCE [LARGE SCALE GENOMIC DNA]</scope>
    <source>
        <strain evidence="2 3">NRRL B-3589</strain>
    </source>
</reference>
<dbReference type="Proteomes" id="UP000037020">
    <property type="component" value="Unassembled WGS sequence"/>
</dbReference>
<dbReference type="Gene3D" id="3.60.10.10">
    <property type="entry name" value="Endonuclease/exonuclease/phosphatase"/>
    <property type="match status" value="1"/>
</dbReference>
<comment type="caution">
    <text evidence="2">The sequence shown here is derived from an EMBL/GenBank/DDBJ whole genome shotgun (WGS) entry which is preliminary data.</text>
</comment>